<dbReference type="AlphaFoldDB" id="A0AB39QA25"/>
<dbReference type="SUPFAM" id="SSF53850">
    <property type="entry name" value="Periplasmic binding protein-like II"/>
    <property type="match status" value="1"/>
</dbReference>
<dbReference type="RefSeq" id="WP_369173914.1">
    <property type="nucleotide sequence ID" value="NZ_CP163439.1"/>
</dbReference>
<reference evidence="1" key="1">
    <citation type="submission" date="2024-07" db="EMBL/GenBank/DDBJ databases">
        <authorList>
            <person name="Yu S.T."/>
        </authorList>
    </citation>
    <scope>NUCLEOTIDE SEQUENCE</scope>
    <source>
        <strain evidence="1">R28</strain>
    </source>
</reference>
<name>A0AB39QA25_9ACTN</name>
<dbReference type="PANTHER" id="PTHR43649">
    <property type="entry name" value="ARABINOSE-BINDING PROTEIN-RELATED"/>
    <property type="match status" value="1"/>
</dbReference>
<proteinExistence type="predicted"/>
<dbReference type="InterPro" id="IPR006059">
    <property type="entry name" value="SBP"/>
</dbReference>
<accession>A0AB39QA25</accession>
<dbReference type="PANTHER" id="PTHR43649:SF32">
    <property type="entry name" value="SUGAR BINDING SECRETED PROTEIN"/>
    <property type="match status" value="1"/>
</dbReference>
<dbReference type="Gene3D" id="3.40.190.10">
    <property type="entry name" value="Periplasmic binding protein-like II"/>
    <property type="match status" value="1"/>
</dbReference>
<evidence type="ECO:0000313" key="1">
    <source>
        <dbReference type="EMBL" id="XDQ39186.1"/>
    </source>
</evidence>
<protein>
    <submittedName>
        <fullName evidence="1">ABC transporter substrate-binding protein</fullName>
    </submittedName>
</protein>
<dbReference type="EMBL" id="CP163439">
    <property type="protein sequence ID" value="XDQ39186.1"/>
    <property type="molecule type" value="Genomic_DNA"/>
</dbReference>
<dbReference type="InterPro" id="IPR006311">
    <property type="entry name" value="TAT_signal"/>
</dbReference>
<sequence>MDLSRRGFLQAAVLTAAASGLTVACGGGSESTRTKNGKDLTLWYWGGALSDKVVAEAKAHFGGQIKLTAASIGGDFKQKLTTTLAAAGSSVPDITGIKGEDIASFLPNADRFLDLNDLGFKKISSQYLEWKTKLAQTKDGKQIGFPIDIGPTALFYRADLFDKAGLPTDPDKVAAEATTWDDYFALGSELKKAAPGTFLINNISSVFNIAVGQGTKRFIDEDNHFIGDQDHIRAAWTTAIRPYTLGLDAKINDNTWNAAIGKNLTTELGAAWHALDIESAAPGTKGKWRVCATPGGPANQGGSYLALPSQCRNPEAAFKIISWILSPDNNAKSYTDATIFPASPATYSMAAMTGPDAFFGGQKIIEVFGPAAEAIPVSYEAPADSAVMAPFMAELSSIEAKGKKPDDAWKDAVSQAKQIARRQGVS</sequence>
<dbReference type="PROSITE" id="PS51318">
    <property type="entry name" value="TAT"/>
    <property type="match status" value="1"/>
</dbReference>
<dbReference type="Pfam" id="PF13416">
    <property type="entry name" value="SBP_bac_8"/>
    <property type="match status" value="1"/>
</dbReference>
<organism evidence="1">
    <name type="scientific">Streptomyces sp. R28</name>
    <dbReference type="NCBI Taxonomy" id="3238628"/>
    <lineage>
        <taxon>Bacteria</taxon>
        <taxon>Bacillati</taxon>
        <taxon>Actinomycetota</taxon>
        <taxon>Actinomycetes</taxon>
        <taxon>Kitasatosporales</taxon>
        <taxon>Streptomycetaceae</taxon>
        <taxon>Streptomyces</taxon>
    </lineage>
</organism>
<gene>
    <name evidence="1" type="ORF">AB5J49_40755</name>
</gene>
<dbReference type="InterPro" id="IPR050490">
    <property type="entry name" value="Bact_solute-bd_prot1"/>
</dbReference>
<dbReference type="PROSITE" id="PS51257">
    <property type="entry name" value="PROKAR_LIPOPROTEIN"/>
    <property type="match status" value="1"/>
</dbReference>